<dbReference type="InterPro" id="IPR018535">
    <property type="entry name" value="DUF1996"/>
</dbReference>
<proteinExistence type="predicted"/>
<accession>A0A6A6U7Y7</accession>
<keyword evidence="1" id="KW-0732">Signal</keyword>
<dbReference type="EMBL" id="MU004237">
    <property type="protein sequence ID" value="KAF2667711.1"/>
    <property type="molecule type" value="Genomic_DNA"/>
</dbReference>
<feature type="chain" id="PRO_5025366150" description="DUF1996 domain-containing protein" evidence="1">
    <location>
        <begin position="18"/>
        <end position="345"/>
    </location>
</feature>
<dbReference type="PANTHER" id="PTHR43662">
    <property type="match status" value="1"/>
</dbReference>
<feature type="signal peptide" evidence="1">
    <location>
        <begin position="1"/>
        <end position="17"/>
    </location>
</feature>
<reference evidence="3" key="1">
    <citation type="journal article" date="2020" name="Stud. Mycol.">
        <title>101 Dothideomycetes genomes: a test case for predicting lifestyles and emergence of pathogens.</title>
        <authorList>
            <person name="Haridas S."/>
            <person name="Albert R."/>
            <person name="Binder M."/>
            <person name="Bloem J."/>
            <person name="Labutti K."/>
            <person name="Salamov A."/>
            <person name="Andreopoulos B."/>
            <person name="Baker S."/>
            <person name="Barry K."/>
            <person name="Bills G."/>
            <person name="Bluhm B."/>
            <person name="Cannon C."/>
            <person name="Castanera R."/>
            <person name="Culley D."/>
            <person name="Daum C."/>
            <person name="Ezra D."/>
            <person name="Gonzalez J."/>
            <person name="Henrissat B."/>
            <person name="Kuo A."/>
            <person name="Liang C."/>
            <person name="Lipzen A."/>
            <person name="Lutzoni F."/>
            <person name="Magnuson J."/>
            <person name="Mondo S."/>
            <person name="Nolan M."/>
            <person name="Ohm R."/>
            <person name="Pangilinan J."/>
            <person name="Park H.-J."/>
            <person name="Ramirez L."/>
            <person name="Alfaro M."/>
            <person name="Sun H."/>
            <person name="Tritt A."/>
            <person name="Yoshinaga Y."/>
            <person name="Zwiers L.-H."/>
            <person name="Turgeon B."/>
            <person name="Goodwin S."/>
            <person name="Spatafora J."/>
            <person name="Crous P."/>
            <person name="Grigoriev I."/>
        </authorList>
    </citation>
    <scope>NUCLEOTIDE SEQUENCE</scope>
    <source>
        <strain evidence="3">CBS 115976</strain>
    </source>
</reference>
<feature type="domain" description="DUF1996" evidence="2">
    <location>
        <begin position="34"/>
        <end position="284"/>
    </location>
</feature>
<evidence type="ECO:0000256" key="1">
    <source>
        <dbReference type="SAM" id="SignalP"/>
    </source>
</evidence>
<dbReference type="Pfam" id="PF09362">
    <property type="entry name" value="DUF1996"/>
    <property type="match status" value="1"/>
</dbReference>
<dbReference type="PANTHER" id="PTHR43662:SF4">
    <property type="entry name" value="DUF1996 DOMAIN-CONTAINING PROTEIN"/>
    <property type="match status" value="1"/>
</dbReference>
<dbReference type="Proteomes" id="UP000799302">
    <property type="component" value="Unassembled WGS sequence"/>
</dbReference>
<evidence type="ECO:0000259" key="2">
    <source>
        <dbReference type="Pfam" id="PF09362"/>
    </source>
</evidence>
<evidence type="ECO:0000313" key="4">
    <source>
        <dbReference type="Proteomes" id="UP000799302"/>
    </source>
</evidence>
<name>A0A6A6U7Y7_9PEZI</name>
<protein>
    <recommendedName>
        <fullName evidence="2">DUF1996 domain-containing protein</fullName>
    </recommendedName>
</protein>
<dbReference type="OrthoDB" id="74764at2759"/>
<evidence type="ECO:0000313" key="3">
    <source>
        <dbReference type="EMBL" id="KAF2667711.1"/>
    </source>
</evidence>
<keyword evidence="4" id="KW-1185">Reference proteome</keyword>
<organism evidence="3 4">
    <name type="scientific">Microthyrium microscopicum</name>
    <dbReference type="NCBI Taxonomy" id="703497"/>
    <lineage>
        <taxon>Eukaryota</taxon>
        <taxon>Fungi</taxon>
        <taxon>Dikarya</taxon>
        <taxon>Ascomycota</taxon>
        <taxon>Pezizomycotina</taxon>
        <taxon>Dothideomycetes</taxon>
        <taxon>Dothideomycetes incertae sedis</taxon>
        <taxon>Microthyriales</taxon>
        <taxon>Microthyriaceae</taxon>
        <taxon>Microthyrium</taxon>
    </lineage>
</organism>
<sequence length="345" mass="37716">MQWTLLAATLVAQHAAAQSMLRFACSQLVVERTDPLVDPGKKYTEHLHQIVGGNAFNVTMDPAQDPAQLSTCTSCSFQEDMSNYWTAVMFFKHKNGNYIRVPQVGNGGPQGKLVNKGGLDLYYIPQGKVTAFKKGFRMIAGSPNNKDTTRNKGNICNRCWTSSNENQFVGGAPCTGSDSMDVPADPKCKMIRQTVIFPHCWDGKNLDSADHASHVSYGGSRGASGGGACPASHPVRLPQIMYELMWNVTEFADKSIWPTDGSKPFQYSTHQDGASAHGDYIFGWKGDSLQKAMDAKCNLDRDCPKGGIHYQRPDKYSACTKPQQAPEQVDGWLKRMPAGAPAVKA</sequence>
<gene>
    <name evidence="3" type="ORF">BT63DRAFT_480640</name>
</gene>
<dbReference type="AlphaFoldDB" id="A0A6A6U7Y7"/>